<feature type="non-terminal residue" evidence="1">
    <location>
        <position position="1"/>
    </location>
</feature>
<protein>
    <submittedName>
        <fullName evidence="1">Uncharacterized protein</fullName>
    </submittedName>
</protein>
<gene>
    <name evidence="1" type="ORF">JJB97_18475</name>
</gene>
<sequence>HCLRLTELEYLLTHGGSRGHLLRYELLWDGGSGEDSHLCGLLNVDDNEGGERKLG</sequence>
<dbReference type="AlphaFoldDB" id="A0A8K0V903"/>
<name>A0A8K0V903_9ENTR</name>
<proteinExistence type="predicted"/>
<comment type="caution">
    <text evidence="1">The sequence shown here is derived from an EMBL/GenBank/DDBJ whole genome shotgun (WGS) entry which is preliminary data.</text>
</comment>
<reference evidence="1" key="1">
    <citation type="submission" date="2021-01" db="EMBL/GenBank/DDBJ databases">
        <title>Intestinitalea alba gen. nov., sp. nov., a novel genus of the family Enterobacteriaceae, isolated from the gut of the plastic-eating mealworm Tenebrio molitor L.</title>
        <authorList>
            <person name="Yang Y."/>
        </authorList>
    </citation>
    <scope>NUCLEOTIDE SEQUENCE</scope>
    <source>
        <strain evidence="1">BIT-L3</strain>
    </source>
</reference>
<dbReference type="Proteomes" id="UP000659047">
    <property type="component" value="Unassembled WGS sequence"/>
</dbReference>
<accession>A0A8K0V903</accession>
<evidence type="ECO:0000313" key="2">
    <source>
        <dbReference type="Proteomes" id="UP000659047"/>
    </source>
</evidence>
<keyword evidence="2" id="KW-1185">Reference proteome</keyword>
<organism evidence="1 2">
    <name type="scientific">Tenebrionibacter intestinalis</name>
    <dbReference type="NCBI Taxonomy" id="2799638"/>
    <lineage>
        <taxon>Bacteria</taxon>
        <taxon>Pseudomonadati</taxon>
        <taxon>Pseudomonadota</taxon>
        <taxon>Gammaproteobacteria</taxon>
        <taxon>Enterobacterales</taxon>
        <taxon>Enterobacteriaceae</taxon>
        <taxon>Tenebrionibacter/Tenebrionicola group</taxon>
        <taxon>Tenebrionibacter</taxon>
    </lineage>
</organism>
<evidence type="ECO:0000313" key="1">
    <source>
        <dbReference type="EMBL" id="MBK4717245.1"/>
    </source>
</evidence>
<dbReference type="EMBL" id="JAEPBH010000211">
    <property type="protein sequence ID" value="MBK4717245.1"/>
    <property type="molecule type" value="Genomic_DNA"/>
</dbReference>